<proteinExistence type="inferred from homology"/>
<evidence type="ECO:0000256" key="2">
    <source>
        <dbReference type="ARBA" id="ARBA00009761"/>
    </source>
</evidence>
<comment type="caution">
    <text evidence="4">The sequence shown here is derived from an EMBL/GenBank/DDBJ whole genome shotgun (WGS) entry which is preliminary data.</text>
</comment>
<comment type="subcellular location">
    <subcellularLocation>
        <location evidence="1">Nucleus</location>
    </subcellularLocation>
</comment>
<dbReference type="GO" id="GO:0006260">
    <property type="term" value="P:DNA replication"/>
    <property type="evidence" value="ECO:0007669"/>
    <property type="project" value="InterPro"/>
</dbReference>
<dbReference type="AlphaFoldDB" id="A0A1Y1VHF2"/>
<comment type="similarity">
    <text evidence="2">Belongs to the replication factor A protein 3 family.</text>
</comment>
<dbReference type="STRING" id="1754191.A0A1Y1VHF2"/>
<dbReference type="GO" id="GO:0035861">
    <property type="term" value="C:site of double-strand break"/>
    <property type="evidence" value="ECO:0007669"/>
    <property type="project" value="TreeGrafter"/>
</dbReference>
<organism evidence="4 5">
    <name type="scientific">Piromyces finnis</name>
    <dbReference type="NCBI Taxonomy" id="1754191"/>
    <lineage>
        <taxon>Eukaryota</taxon>
        <taxon>Fungi</taxon>
        <taxon>Fungi incertae sedis</taxon>
        <taxon>Chytridiomycota</taxon>
        <taxon>Chytridiomycota incertae sedis</taxon>
        <taxon>Neocallimastigomycetes</taxon>
        <taxon>Neocallimastigales</taxon>
        <taxon>Neocallimastigaceae</taxon>
        <taxon>Piromyces</taxon>
    </lineage>
</organism>
<reference evidence="4 5" key="2">
    <citation type="submission" date="2016-08" db="EMBL/GenBank/DDBJ databases">
        <title>Pervasive Adenine N6-methylation of Active Genes in Fungi.</title>
        <authorList>
            <consortium name="DOE Joint Genome Institute"/>
            <person name="Mondo S.J."/>
            <person name="Dannebaum R.O."/>
            <person name="Kuo R.C."/>
            <person name="Labutti K."/>
            <person name="Haridas S."/>
            <person name="Kuo A."/>
            <person name="Salamov A."/>
            <person name="Ahrendt S.R."/>
            <person name="Lipzen A."/>
            <person name="Sullivan W."/>
            <person name="Andreopoulos W.B."/>
            <person name="Clum A."/>
            <person name="Lindquist E."/>
            <person name="Daum C."/>
            <person name="Ramamoorthy G.K."/>
            <person name="Gryganskyi A."/>
            <person name="Culley D."/>
            <person name="Magnuson J.K."/>
            <person name="James T.Y."/>
            <person name="O'Malley M.A."/>
            <person name="Stajich J.E."/>
            <person name="Spatafora J.W."/>
            <person name="Visel A."/>
            <person name="Grigoriev I.V."/>
        </authorList>
    </citation>
    <scope>NUCLEOTIDE SEQUENCE [LARGE SCALE GENOMIC DNA]</scope>
    <source>
        <strain evidence="5">finn</strain>
    </source>
</reference>
<sequence>MEDSVVIPRINSSMFREYRDRIVRVVGQVLSTGNNNTIFLTTSDQGNINVTVNHMRAPYENSRFVEVIGQVTGDDSITETSPALSLGDNFDLESYNKLIQYQRKFTDIF</sequence>
<dbReference type="InterPro" id="IPR013970">
    <property type="entry name" value="Rfa2"/>
</dbReference>
<dbReference type="PANTHER" id="PTHR15114:SF1">
    <property type="entry name" value="REPLICATION PROTEIN A 14 KDA SUBUNIT"/>
    <property type="match status" value="1"/>
</dbReference>
<evidence type="ECO:0000256" key="3">
    <source>
        <dbReference type="ARBA" id="ARBA00023242"/>
    </source>
</evidence>
<dbReference type="Pfam" id="PF08661">
    <property type="entry name" value="Rep_fac-A_3"/>
    <property type="match status" value="1"/>
</dbReference>
<evidence type="ECO:0000313" key="5">
    <source>
        <dbReference type="Proteomes" id="UP000193719"/>
    </source>
</evidence>
<dbReference type="GO" id="GO:0006289">
    <property type="term" value="P:nucleotide-excision repair"/>
    <property type="evidence" value="ECO:0007669"/>
    <property type="project" value="TreeGrafter"/>
</dbReference>
<dbReference type="GO" id="GO:0003697">
    <property type="term" value="F:single-stranded DNA binding"/>
    <property type="evidence" value="ECO:0007669"/>
    <property type="project" value="TreeGrafter"/>
</dbReference>
<dbReference type="GO" id="GO:0006284">
    <property type="term" value="P:base-excision repair"/>
    <property type="evidence" value="ECO:0007669"/>
    <property type="project" value="TreeGrafter"/>
</dbReference>
<dbReference type="InterPro" id="IPR012340">
    <property type="entry name" value="NA-bd_OB-fold"/>
</dbReference>
<dbReference type="Gene3D" id="2.40.50.140">
    <property type="entry name" value="Nucleic acid-binding proteins"/>
    <property type="match status" value="1"/>
</dbReference>
<name>A0A1Y1VHF2_9FUNG</name>
<evidence type="ECO:0000256" key="1">
    <source>
        <dbReference type="ARBA" id="ARBA00004123"/>
    </source>
</evidence>
<reference evidence="4 5" key="1">
    <citation type="submission" date="2016-08" db="EMBL/GenBank/DDBJ databases">
        <title>Genomes of anaerobic fungi encode conserved fungal cellulosomes for biomass hydrolysis.</title>
        <authorList>
            <consortium name="DOE Joint Genome Institute"/>
            <person name="Haitjema C.H."/>
            <person name="Gilmore S.P."/>
            <person name="Henske J.K."/>
            <person name="Solomon K.V."/>
            <person name="De Groot R."/>
            <person name="Kuo A."/>
            <person name="Mondo S.J."/>
            <person name="Salamov A.A."/>
            <person name="Labutti K."/>
            <person name="Zhao Z."/>
            <person name="Chiniquy J."/>
            <person name="Barry K."/>
            <person name="Brewer H.M."/>
            <person name="Purvine S.O."/>
            <person name="Wright A.T."/>
            <person name="Boxma B."/>
            <person name="Van Alen T."/>
            <person name="Hackstein J.H."/>
            <person name="Baker S.E."/>
            <person name="Grigoriev I.V."/>
            <person name="O'Malley M.A."/>
        </authorList>
    </citation>
    <scope>NUCLEOTIDE SEQUENCE [LARGE SCALE GENOMIC DNA]</scope>
    <source>
        <strain evidence="5">finn</strain>
    </source>
</reference>
<dbReference type="GO" id="GO:0006298">
    <property type="term" value="P:mismatch repair"/>
    <property type="evidence" value="ECO:0007669"/>
    <property type="project" value="TreeGrafter"/>
</dbReference>
<dbReference type="GO" id="GO:0005662">
    <property type="term" value="C:DNA replication factor A complex"/>
    <property type="evidence" value="ECO:0007669"/>
    <property type="project" value="TreeGrafter"/>
</dbReference>
<keyword evidence="5" id="KW-1185">Reference proteome</keyword>
<dbReference type="CDD" id="cd04479">
    <property type="entry name" value="RPA3"/>
    <property type="match status" value="1"/>
</dbReference>
<dbReference type="Proteomes" id="UP000193719">
    <property type="component" value="Unassembled WGS sequence"/>
</dbReference>
<accession>A0A1Y1VHF2</accession>
<dbReference type="SUPFAM" id="SSF50249">
    <property type="entry name" value="Nucleic acid-binding proteins"/>
    <property type="match status" value="1"/>
</dbReference>
<keyword evidence="3" id="KW-0539">Nucleus</keyword>
<dbReference type="GO" id="GO:0000724">
    <property type="term" value="P:double-strand break repair via homologous recombination"/>
    <property type="evidence" value="ECO:0007669"/>
    <property type="project" value="TreeGrafter"/>
</dbReference>
<protein>
    <submittedName>
        <fullName evidence="4">Replication factor A protein 3</fullName>
    </submittedName>
</protein>
<dbReference type="PANTHER" id="PTHR15114">
    <property type="entry name" value="REPLICATION PROTEIN A3"/>
    <property type="match status" value="1"/>
</dbReference>
<dbReference type="EMBL" id="MCFH01000007">
    <property type="protein sequence ID" value="ORX56462.1"/>
    <property type="molecule type" value="Genomic_DNA"/>
</dbReference>
<gene>
    <name evidence="4" type="ORF">BCR36DRAFT_580765</name>
</gene>
<dbReference type="OrthoDB" id="188186at2759"/>
<evidence type="ECO:0000313" key="4">
    <source>
        <dbReference type="EMBL" id="ORX56462.1"/>
    </source>
</evidence>
<dbReference type="GO" id="GO:0003684">
    <property type="term" value="F:damaged DNA binding"/>
    <property type="evidence" value="ECO:0007669"/>
    <property type="project" value="TreeGrafter"/>
</dbReference>